<dbReference type="GO" id="GO:0005737">
    <property type="term" value="C:cytoplasm"/>
    <property type="evidence" value="ECO:0007669"/>
    <property type="project" value="TreeGrafter"/>
</dbReference>
<feature type="region of interest" description="Disordered" evidence="4">
    <location>
        <begin position="26"/>
        <end position="47"/>
    </location>
</feature>
<dbReference type="CDD" id="cd14514">
    <property type="entry name" value="DUSP14-like"/>
    <property type="match status" value="1"/>
</dbReference>
<dbReference type="PANTHER" id="PTHR45961:SF6">
    <property type="entry name" value="IP21249P"/>
    <property type="match status" value="1"/>
</dbReference>
<sequence length="224" mass="24628">MPEQIHNQVVVRIADDLEDKPIRVVSPSCRGKDQKKEPEQRKPRTGRAGEVSVILDWLCLSGARAVRQARLREFGITCVINCTVELPAVPLDGVEVASPNLSSYMSDIADKIEEERRRGGRVLVHCVAGVSRSPALVLAYLVKHCDMSLREAFLHARKARPNIRPNAGFFAQLIEFEREVRGGASVTLVRDAALGLAIPDVCEDELRALRDTREPCAAGTVGRG</sequence>
<name>A0A3R7MKK8_PENVA</name>
<dbReference type="PROSITE" id="PS50054">
    <property type="entry name" value="TYR_PHOSPHATASE_DUAL"/>
    <property type="match status" value="1"/>
</dbReference>
<evidence type="ECO:0000313" key="7">
    <source>
        <dbReference type="EMBL" id="ROT84218.1"/>
    </source>
</evidence>
<dbReference type="InterPro" id="IPR000387">
    <property type="entry name" value="Tyr_Pase_dom"/>
</dbReference>
<dbReference type="PROSITE" id="PS50056">
    <property type="entry name" value="TYR_PHOSPHATASE_2"/>
    <property type="match status" value="1"/>
</dbReference>
<dbReference type="InterPro" id="IPR020422">
    <property type="entry name" value="TYR_PHOSPHATASE_DUAL_dom"/>
</dbReference>
<dbReference type="EMBL" id="QCYY01000581">
    <property type="protein sequence ID" value="ROT84218.1"/>
    <property type="molecule type" value="Genomic_DNA"/>
</dbReference>
<dbReference type="PANTHER" id="PTHR45961">
    <property type="entry name" value="IP21249P"/>
    <property type="match status" value="1"/>
</dbReference>
<evidence type="ECO:0000256" key="4">
    <source>
        <dbReference type="SAM" id="MobiDB-lite"/>
    </source>
</evidence>
<reference evidence="7 8" key="2">
    <citation type="submission" date="2019-01" db="EMBL/GenBank/DDBJ databases">
        <title>The decoding of complex shrimp genome reveals the adaptation for benthos swimmer, frequently molting mechanism and breeding impact on genome.</title>
        <authorList>
            <person name="Sun Y."/>
            <person name="Gao Y."/>
            <person name="Yu Y."/>
        </authorList>
    </citation>
    <scope>NUCLEOTIDE SEQUENCE [LARGE SCALE GENOMIC DNA]</scope>
    <source>
        <tissue evidence="7">Muscle</tissue>
    </source>
</reference>
<feature type="domain" description="Tyrosine-protein phosphatase" evidence="5">
    <location>
        <begin position="50"/>
        <end position="182"/>
    </location>
</feature>
<keyword evidence="8" id="KW-1185">Reference proteome</keyword>
<dbReference type="GO" id="GO:0004721">
    <property type="term" value="F:phosphoprotein phosphatase activity"/>
    <property type="evidence" value="ECO:0007669"/>
    <property type="project" value="UniProtKB-KW"/>
</dbReference>
<dbReference type="InterPro" id="IPR000340">
    <property type="entry name" value="Dual-sp_phosphatase_cat-dom"/>
</dbReference>
<evidence type="ECO:0000259" key="6">
    <source>
        <dbReference type="PROSITE" id="PS50056"/>
    </source>
</evidence>
<dbReference type="SMART" id="SM00195">
    <property type="entry name" value="DSPc"/>
    <property type="match status" value="1"/>
</dbReference>
<feature type="domain" description="Tyrosine specific protein phosphatases" evidence="6">
    <location>
        <begin position="102"/>
        <end position="163"/>
    </location>
</feature>
<dbReference type="AlphaFoldDB" id="A0A3R7MKK8"/>
<dbReference type="OrthoDB" id="285418at2759"/>
<comment type="caution">
    <text evidence="7">The sequence shown here is derived from an EMBL/GenBank/DDBJ whole genome shotgun (WGS) entry which is preliminary data.</text>
</comment>
<keyword evidence="3" id="KW-0904">Protein phosphatase</keyword>
<keyword evidence="2" id="KW-0378">Hydrolase</keyword>
<gene>
    <name evidence="7" type="ORF">C7M84_022589</name>
</gene>
<dbReference type="InterPro" id="IPR029021">
    <property type="entry name" value="Prot-tyrosine_phosphatase-like"/>
</dbReference>
<dbReference type="InterPro" id="IPR016130">
    <property type="entry name" value="Tyr_Pase_AS"/>
</dbReference>
<comment type="similarity">
    <text evidence="1">Belongs to the protein-tyrosine phosphatase family. Non-receptor class dual specificity subfamily.</text>
</comment>
<evidence type="ECO:0000256" key="3">
    <source>
        <dbReference type="ARBA" id="ARBA00022912"/>
    </source>
</evidence>
<dbReference type="InterPro" id="IPR052103">
    <property type="entry name" value="Dual_spec_Phospatases"/>
</dbReference>
<reference evidence="7 8" key="1">
    <citation type="submission" date="2018-04" db="EMBL/GenBank/DDBJ databases">
        <authorList>
            <person name="Zhang X."/>
            <person name="Yuan J."/>
            <person name="Li F."/>
            <person name="Xiang J."/>
        </authorList>
    </citation>
    <scope>NUCLEOTIDE SEQUENCE [LARGE SCALE GENOMIC DNA]</scope>
    <source>
        <tissue evidence="7">Muscle</tissue>
    </source>
</reference>
<dbReference type="Proteomes" id="UP000283509">
    <property type="component" value="Unassembled WGS sequence"/>
</dbReference>
<dbReference type="Pfam" id="PF00782">
    <property type="entry name" value="DSPc"/>
    <property type="match status" value="1"/>
</dbReference>
<evidence type="ECO:0000313" key="8">
    <source>
        <dbReference type="Proteomes" id="UP000283509"/>
    </source>
</evidence>
<dbReference type="SUPFAM" id="SSF52799">
    <property type="entry name" value="(Phosphotyrosine protein) phosphatases II"/>
    <property type="match status" value="1"/>
</dbReference>
<proteinExistence type="inferred from homology"/>
<accession>A0A3R7MKK8</accession>
<dbReference type="Gene3D" id="3.90.190.10">
    <property type="entry name" value="Protein tyrosine phosphatase superfamily"/>
    <property type="match status" value="1"/>
</dbReference>
<dbReference type="STRING" id="6689.A0A3R7MKK8"/>
<protein>
    <submittedName>
        <fullName evidence="7">Dual specificity protein phosphatase 14</fullName>
    </submittedName>
</protein>
<feature type="compositionally biased region" description="Basic and acidic residues" evidence="4">
    <location>
        <begin position="30"/>
        <end position="42"/>
    </location>
</feature>
<evidence type="ECO:0000256" key="1">
    <source>
        <dbReference type="ARBA" id="ARBA00008601"/>
    </source>
</evidence>
<evidence type="ECO:0000259" key="5">
    <source>
        <dbReference type="PROSITE" id="PS50054"/>
    </source>
</evidence>
<dbReference type="PROSITE" id="PS00383">
    <property type="entry name" value="TYR_PHOSPHATASE_1"/>
    <property type="match status" value="1"/>
</dbReference>
<evidence type="ECO:0000256" key="2">
    <source>
        <dbReference type="ARBA" id="ARBA00022801"/>
    </source>
</evidence>
<organism evidence="7 8">
    <name type="scientific">Penaeus vannamei</name>
    <name type="common">Whiteleg shrimp</name>
    <name type="synonym">Litopenaeus vannamei</name>
    <dbReference type="NCBI Taxonomy" id="6689"/>
    <lineage>
        <taxon>Eukaryota</taxon>
        <taxon>Metazoa</taxon>
        <taxon>Ecdysozoa</taxon>
        <taxon>Arthropoda</taxon>
        <taxon>Crustacea</taxon>
        <taxon>Multicrustacea</taxon>
        <taxon>Malacostraca</taxon>
        <taxon>Eumalacostraca</taxon>
        <taxon>Eucarida</taxon>
        <taxon>Decapoda</taxon>
        <taxon>Dendrobranchiata</taxon>
        <taxon>Penaeoidea</taxon>
        <taxon>Penaeidae</taxon>
        <taxon>Penaeus</taxon>
    </lineage>
</organism>